<dbReference type="Pfam" id="PF22977">
    <property type="entry name" value="WHD"/>
    <property type="match status" value="1"/>
</dbReference>
<evidence type="ECO:0000256" key="2">
    <source>
        <dbReference type="ARBA" id="ARBA00022741"/>
    </source>
</evidence>
<dbReference type="InterPro" id="IPR050221">
    <property type="entry name" value="26S_Proteasome_ATPase"/>
</dbReference>
<name>A0AAV7Z3E4_9EUKA</name>
<comment type="similarity">
    <text evidence="1">Belongs to the AAA ATPase family.</text>
</comment>
<dbReference type="AlphaFoldDB" id="A0AAV7Z3E4"/>
<keyword evidence="3" id="KW-0067">ATP-binding</keyword>
<reference evidence="6" key="1">
    <citation type="submission" date="2022-08" db="EMBL/GenBank/DDBJ databases">
        <title>Novel sulphate-reducing endosymbionts in the free-living metamonad Anaeramoeba.</title>
        <authorList>
            <person name="Jerlstrom-Hultqvist J."/>
            <person name="Cepicka I."/>
            <person name="Gallot-Lavallee L."/>
            <person name="Salas-Leiva D."/>
            <person name="Curtis B.A."/>
            <person name="Zahonova K."/>
            <person name="Pipaliya S."/>
            <person name="Dacks J."/>
            <person name="Roger A.J."/>
        </authorList>
    </citation>
    <scope>NUCLEOTIDE SEQUENCE</scope>
    <source>
        <strain evidence="6">Busselton2</strain>
    </source>
</reference>
<evidence type="ECO:0000256" key="3">
    <source>
        <dbReference type="ARBA" id="ARBA00022840"/>
    </source>
</evidence>
<dbReference type="InterPro" id="IPR054472">
    <property type="entry name" value="WHD"/>
</dbReference>
<dbReference type="EMBL" id="JANTQA010000042">
    <property type="protein sequence ID" value="KAJ3434650.1"/>
    <property type="molecule type" value="Genomic_DNA"/>
</dbReference>
<protein>
    <submittedName>
        <fullName evidence="6">Atpase</fullName>
    </submittedName>
</protein>
<feature type="domain" description="AAA+ ATPase" evidence="5">
    <location>
        <begin position="824"/>
        <end position="957"/>
    </location>
</feature>
<dbReference type="InterPro" id="IPR003593">
    <property type="entry name" value="AAA+_ATPase"/>
</dbReference>
<dbReference type="SMART" id="SM00382">
    <property type="entry name" value="AAA"/>
    <property type="match status" value="2"/>
</dbReference>
<proteinExistence type="inferred from homology"/>
<feature type="region of interest" description="Disordered" evidence="4">
    <location>
        <begin position="278"/>
        <end position="300"/>
    </location>
</feature>
<dbReference type="GO" id="GO:0016887">
    <property type="term" value="F:ATP hydrolysis activity"/>
    <property type="evidence" value="ECO:0007669"/>
    <property type="project" value="InterPro"/>
</dbReference>
<evidence type="ECO:0000256" key="4">
    <source>
        <dbReference type="SAM" id="MobiDB-lite"/>
    </source>
</evidence>
<evidence type="ECO:0000256" key="1">
    <source>
        <dbReference type="ARBA" id="ARBA00006914"/>
    </source>
</evidence>
<evidence type="ECO:0000313" key="6">
    <source>
        <dbReference type="EMBL" id="KAJ3434650.1"/>
    </source>
</evidence>
<keyword evidence="2" id="KW-0547">Nucleotide-binding</keyword>
<dbReference type="CDD" id="cd19481">
    <property type="entry name" value="RecA-like_protease"/>
    <property type="match status" value="2"/>
</dbReference>
<dbReference type="GO" id="GO:0005524">
    <property type="term" value="F:ATP binding"/>
    <property type="evidence" value="ECO:0007669"/>
    <property type="project" value="UniProtKB-KW"/>
</dbReference>
<feature type="domain" description="AAA+ ATPase" evidence="5">
    <location>
        <begin position="572"/>
        <end position="693"/>
    </location>
</feature>
<dbReference type="InterPro" id="IPR027417">
    <property type="entry name" value="P-loop_NTPase"/>
</dbReference>
<dbReference type="InterPro" id="IPR003959">
    <property type="entry name" value="ATPase_AAA_core"/>
</dbReference>
<gene>
    <name evidence="6" type="ORF">M0812_01769</name>
</gene>
<dbReference type="SUPFAM" id="SSF52540">
    <property type="entry name" value="P-loop containing nucleoside triphosphate hydrolases"/>
    <property type="match status" value="2"/>
</dbReference>
<dbReference type="Proteomes" id="UP001146793">
    <property type="component" value="Unassembled WGS sequence"/>
</dbReference>
<accession>A0AAV7Z3E4</accession>
<evidence type="ECO:0000259" key="5">
    <source>
        <dbReference type="SMART" id="SM00382"/>
    </source>
</evidence>
<evidence type="ECO:0000313" key="7">
    <source>
        <dbReference type="Proteomes" id="UP001146793"/>
    </source>
</evidence>
<sequence length="1048" mass="120387">MEYLQELSKKYPLAKYLVHDCILKCLSLDVKTPFSSDSEYLSVMEVHLILTLLMEDSRNNILDIVGVPQPKNEPLNYEDINSLIESVKIIKKRVYEIREKKLALMETKPRIVRLCEKYKLTQKESLALEYILVNHVGTNLRGLKLRSYQEPITIALSCEMTIPEMLSFVSPNRQHNKQLYEYFDNTRILNNQLTFNSEIIFALTGQKLTGEQKLKIDNTVLSQVIEEEKTKTSREEEKEEVKEKEQKEKEKTETKKKIEFDDQSDLYKFISDQVQSEKELENKKGSQIENEKEDKKGGELESQIEKEIVLEKVEEEEEVIEKKKSEELDETEMKPYKTNLEYLEDHFETFGISIRVSNEKRNIAQNRMYGGSFQSEQMLRELLAKERVLKKKCEKRLKLTIEKKEFIPRMEKLSKARGLTKFEKNIVLFLIGSNISQEMMNSGVSRGSTVENLLRVFCDTLEDQITKRKYFYKSATLIKDGILHVSGTGLDNDLNSQFIMIDRRMLDFIMGLDSEINDLIEGSHLYSPKVKLENVILPEEQKKLIIETVSNYENFRKARKKLGLDEIISYGSGIVILFYGPSGTGKTMMANALGNLLKKKIMLVNFPSLGQNEAGENMKYIFREAKINQAILFFDECESIFESRSHGGYQVNILLTEIEKFDGIIILATNRAFDLDEGMHRRITIASEFAKPDLLLREKIWNTHIPKSLKCAEDVKLKELAMKFELTGGFIKNAVLSALSVAVSRDGTDNVTLNHKDLLEGAKLQLRGRLRMTDFSRRVVPQRGMEALILPKETENILNEIVNSEKARQILYNWGFDKKIGFERGTTCLFIGMPGTGKTLAAEAVGFEVGKPLKVINAAELLSKWVGDTPKNIDALFQEATTNDSILVFDEAEGLFGKRHQEQSNSTDRYANIDVGLLLYHMEKFSGICILCTNIPEAIDKAFFRRMKFIVEFKLPNKDLRKKLWPKLIPKSAPKEKDIDFDSLAGKFEFPGGNIKNVVFRAASRAALRENEDRIIKYSDLLQAGNEELLKIKKSRGESSEVIQSIYF</sequence>
<feature type="region of interest" description="Disordered" evidence="4">
    <location>
        <begin position="227"/>
        <end position="255"/>
    </location>
</feature>
<organism evidence="6 7">
    <name type="scientific">Anaeramoeba flamelloides</name>
    <dbReference type="NCBI Taxonomy" id="1746091"/>
    <lineage>
        <taxon>Eukaryota</taxon>
        <taxon>Metamonada</taxon>
        <taxon>Anaeramoebidae</taxon>
        <taxon>Anaeramoeba</taxon>
    </lineage>
</organism>
<dbReference type="Gene3D" id="3.40.50.300">
    <property type="entry name" value="P-loop containing nucleotide triphosphate hydrolases"/>
    <property type="match status" value="2"/>
</dbReference>
<dbReference type="Pfam" id="PF00004">
    <property type="entry name" value="AAA"/>
    <property type="match status" value="2"/>
</dbReference>
<comment type="caution">
    <text evidence="6">The sequence shown here is derived from an EMBL/GenBank/DDBJ whole genome shotgun (WGS) entry which is preliminary data.</text>
</comment>
<dbReference type="PANTHER" id="PTHR23073">
    <property type="entry name" value="26S PROTEASOME REGULATORY SUBUNIT"/>
    <property type="match status" value="1"/>
</dbReference>